<evidence type="ECO:0000313" key="2">
    <source>
        <dbReference type="EMBL" id="OMJ80891.1"/>
    </source>
</evidence>
<gene>
    <name evidence="2" type="ORF">SteCoe_18744</name>
</gene>
<keyword evidence="3" id="KW-1185">Reference proteome</keyword>
<dbReference type="PANTHER" id="PTHR36329:SF1">
    <property type="entry name" value="TRANSMEMBRANE PROTEIN"/>
    <property type="match status" value="1"/>
</dbReference>
<dbReference type="OrthoDB" id="322547at2759"/>
<accession>A0A1R2BW17</accession>
<name>A0A1R2BW17_9CILI</name>
<proteinExistence type="predicted"/>
<keyword evidence="1" id="KW-0812">Transmembrane</keyword>
<keyword evidence="1" id="KW-0472">Membrane</keyword>
<feature type="transmembrane region" description="Helical" evidence="1">
    <location>
        <begin position="116"/>
        <end position="134"/>
    </location>
</feature>
<dbReference type="EMBL" id="MPUH01000403">
    <property type="protein sequence ID" value="OMJ80891.1"/>
    <property type="molecule type" value="Genomic_DNA"/>
</dbReference>
<evidence type="ECO:0000313" key="3">
    <source>
        <dbReference type="Proteomes" id="UP000187209"/>
    </source>
</evidence>
<protein>
    <submittedName>
        <fullName evidence="2">Uncharacterized protein</fullName>
    </submittedName>
</protein>
<sequence>MEYGVKATQAYIHISFSVLWFLYATWWGVSIWLIHSSLTKSLHKLIFVVLIFKAFYIGLFGLSLLYTKSEEDIVYWGIATTSTFTLHNTFTYTTFSLISRGFCILRDSLNRLESGSVALVMGVVYLSFSTYLIAQDSLAPMILIIIGLLFYSSSSCSIKNIKSLQNRFYNLQEANIRRILPDISCKIYKMKVFLLFSYIFYTCEIVKIALLCIEKTAYLTNQNFIITKCSVELAVSTMSCFMIFFCLRPKEVLQGISDSIVIGNNPIAPILCARIPYSNVVVINKAAVVLTPQDLGSGSQVALLVAIPIK</sequence>
<feature type="transmembrane region" description="Helical" evidence="1">
    <location>
        <begin position="140"/>
        <end position="158"/>
    </location>
</feature>
<organism evidence="2 3">
    <name type="scientific">Stentor coeruleus</name>
    <dbReference type="NCBI Taxonomy" id="5963"/>
    <lineage>
        <taxon>Eukaryota</taxon>
        <taxon>Sar</taxon>
        <taxon>Alveolata</taxon>
        <taxon>Ciliophora</taxon>
        <taxon>Postciliodesmatophora</taxon>
        <taxon>Heterotrichea</taxon>
        <taxon>Heterotrichida</taxon>
        <taxon>Stentoridae</taxon>
        <taxon>Stentor</taxon>
    </lineage>
</organism>
<dbReference type="PANTHER" id="PTHR36329">
    <property type="entry name" value="TRANSMEMBRANE PROTEIN"/>
    <property type="match status" value="1"/>
</dbReference>
<dbReference type="Proteomes" id="UP000187209">
    <property type="component" value="Unassembled WGS sequence"/>
</dbReference>
<keyword evidence="1" id="KW-1133">Transmembrane helix</keyword>
<feature type="transmembrane region" description="Helical" evidence="1">
    <location>
        <begin position="73"/>
        <end position="95"/>
    </location>
</feature>
<feature type="transmembrane region" description="Helical" evidence="1">
    <location>
        <begin position="45"/>
        <end position="67"/>
    </location>
</feature>
<comment type="caution">
    <text evidence="2">The sequence shown here is derived from an EMBL/GenBank/DDBJ whole genome shotgun (WGS) entry which is preliminary data.</text>
</comment>
<evidence type="ECO:0000256" key="1">
    <source>
        <dbReference type="SAM" id="Phobius"/>
    </source>
</evidence>
<feature type="transmembrane region" description="Helical" evidence="1">
    <location>
        <begin position="12"/>
        <end position="33"/>
    </location>
</feature>
<feature type="transmembrane region" description="Helical" evidence="1">
    <location>
        <begin position="225"/>
        <end position="247"/>
    </location>
</feature>
<dbReference type="AlphaFoldDB" id="A0A1R2BW17"/>
<reference evidence="2 3" key="1">
    <citation type="submission" date="2016-11" db="EMBL/GenBank/DDBJ databases">
        <title>The macronuclear genome of Stentor coeruleus: a giant cell with tiny introns.</title>
        <authorList>
            <person name="Slabodnick M."/>
            <person name="Ruby J.G."/>
            <person name="Reiff S.B."/>
            <person name="Swart E.C."/>
            <person name="Gosai S."/>
            <person name="Prabakaran S."/>
            <person name="Witkowska E."/>
            <person name="Larue G.E."/>
            <person name="Fisher S."/>
            <person name="Freeman R.M."/>
            <person name="Gunawardena J."/>
            <person name="Chu W."/>
            <person name="Stover N.A."/>
            <person name="Gregory B.D."/>
            <person name="Nowacki M."/>
            <person name="Derisi J."/>
            <person name="Roy S.W."/>
            <person name="Marshall W.F."/>
            <person name="Sood P."/>
        </authorList>
    </citation>
    <scope>NUCLEOTIDE SEQUENCE [LARGE SCALE GENOMIC DNA]</scope>
    <source>
        <strain evidence="2">WM001</strain>
    </source>
</reference>
<feature type="transmembrane region" description="Helical" evidence="1">
    <location>
        <begin position="192"/>
        <end position="213"/>
    </location>
</feature>